<organism evidence="1 2">
    <name type="scientific">Candidatus Daviesbacteria bacterium RIFCSPLOWO2_01_FULL_40_24</name>
    <dbReference type="NCBI Taxonomy" id="1797787"/>
    <lineage>
        <taxon>Bacteria</taxon>
        <taxon>Candidatus Daviesiibacteriota</taxon>
    </lineage>
</organism>
<accession>A0A1F5MID3</accession>
<evidence type="ECO:0000313" key="1">
    <source>
        <dbReference type="EMBL" id="OGE65136.1"/>
    </source>
</evidence>
<dbReference type="EMBL" id="MFDO01000024">
    <property type="protein sequence ID" value="OGE65136.1"/>
    <property type="molecule type" value="Genomic_DNA"/>
</dbReference>
<gene>
    <name evidence="1" type="ORF">A3B49_03140</name>
</gene>
<comment type="caution">
    <text evidence="1">The sequence shown here is derived from an EMBL/GenBank/DDBJ whole genome shotgun (WGS) entry which is preliminary data.</text>
</comment>
<dbReference type="AlphaFoldDB" id="A0A1F5MID3"/>
<evidence type="ECO:0000313" key="2">
    <source>
        <dbReference type="Proteomes" id="UP000178017"/>
    </source>
</evidence>
<dbReference type="Proteomes" id="UP000178017">
    <property type="component" value="Unassembled WGS sequence"/>
</dbReference>
<sequence>MKGFKPLTLKEIKKRHSKNTQDKDLHKIIENNTINKKIFKKLIGESVKDRPFDKKNISTVTKPKV</sequence>
<reference evidence="1 2" key="1">
    <citation type="journal article" date="2016" name="Nat. Commun.">
        <title>Thousands of microbial genomes shed light on interconnected biogeochemical processes in an aquifer system.</title>
        <authorList>
            <person name="Anantharaman K."/>
            <person name="Brown C.T."/>
            <person name="Hug L.A."/>
            <person name="Sharon I."/>
            <person name="Castelle C.J."/>
            <person name="Probst A.J."/>
            <person name="Thomas B.C."/>
            <person name="Singh A."/>
            <person name="Wilkins M.J."/>
            <person name="Karaoz U."/>
            <person name="Brodie E.L."/>
            <person name="Williams K.H."/>
            <person name="Hubbard S.S."/>
            <person name="Banfield J.F."/>
        </authorList>
    </citation>
    <scope>NUCLEOTIDE SEQUENCE [LARGE SCALE GENOMIC DNA]</scope>
</reference>
<name>A0A1F5MID3_9BACT</name>
<proteinExistence type="predicted"/>
<protein>
    <submittedName>
        <fullName evidence="1">Uncharacterized protein</fullName>
    </submittedName>
</protein>